<dbReference type="EMBL" id="ML977139">
    <property type="protein sequence ID" value="KAF1991498.1"/>
    <property type="molecule type" value="Genomic_DNA"/>
</dbReference>
<proteinExistence type="predicted"/>
<feature type="chain" id="PRO_5026307866" evidence="1">
    <location>
        <begin position="18"/>
        <end position="267"/>
    </location>
</feature>
<gene>
    <name evidence="2" type="ORF">K402DRAFT_388897</name>
</gene>
<reference evidence="2" key="1">
    <citation type="journal article" date="2020" name="Stud. Mycol.">
        <title>101 Dothideomycetes genomes: a test case for predicting lifestyles and emergence of pathogens.</title>
        <authorList>
            <person name="Haridas S."/>
            <person name="Albert R."/>
            <person name="Binder M."/>
            <person name="Bloem J."/>
            <person name="Labutti K."/>
            <person name="Salamov A."/>
            <person name="Andreopoulos B."/>
            <person name="Baker S."/>
            <person name="Barry K."/>
            <person name="Bills G."/>
            <person name="Bluhm B."/>
            <person name="Cannon C."/>
            <person name="Castanera R."/>
            <person name="Culley D."/>
            <person name="Daum C."/>
            <person name="Ezra D."/>
            <person name="Gonzalez J."/>
            <person name="Henrissat B."/>
            <person name="Kuo A."/>
            <person name="Liang C."/>
            <person name="Lipzen A."/>
            <person name="Lutzoni F."/>
            <person name="Magnuson J."/>
            <person name="Mondo S."/>
            <person name="Nolan M."/>
            <person name="Ohm R."/>
            <person name="Pangilinan J."/>
            <person name="Park H.-J."/>
            <person name="Ramirez L."/>
            <person name="Alfaro M."/>
            <person name="Sun H."/>
            <person name="Tritt A."/>
            <person name="Yoshinaga Y."/>
            <person name="Zwiers L.-H."/>
            <person name="Turgeon B."/>
            <person name="Goodwin S."/>
            <person name="Spatafora J."/>
            <person name="Crous P."/>
            <person name="Grigoriev I."/>
        </authorList>
    </citation>
    <scope>NUCLEOTIDE SEQUENCE</scope>
    <source>
        <strain evidence="2">CBS 113979</strain>
    </source>
</reference>
<dbReference type="OrthoDB" id="1733656at2759"/>
<dbReference type="AlphaFoldDB" id="A0A6G1HEY5"/>
<sequence length="267" mass="28996">MYLTQSILLSLPVLALAEQQQPLMDKAKAWFSKAQSYIPSAVPSVPVPSNPVEAGASKVAEHMVHPLTLDNWQDVLKADVSSAKIGPEPWMVFLTGGNKTCYGMCEQAEKAWNASTPILAASSNPPKLASLDCDEEQILCNVWASGPPGIYYMLLPAPLPDQSKPSTTVYYLPLNRTSVKTQDIVKLHTEEKYKVAKPYEGYWHPFDSILATTGAALPIAWGMWALAKMPNWLPMILVSFMSRTFLGRRAQPGQAAGGAQPAPAGGQ</sequence>
<evidence type="ECO:0000256" key="1">
    <source>
        <dbReference type="SAM" id="SignalP"/>
    </source>
</evidence>
<name>A0A6G1HEY5_9PEZI</name>
<keyword evidence="3" id="KW-1185">Reference proteome</keyword>
<protein>
    <submittedName>
        <fullName evidence="2">Uncharacterized protein</fullName>
    </submittedName>
</protein>
<evidence type="ECO:0000313" key="3">
    <source>
        <dbReference type="Proteomes" id="UP000800041"/>
    </source>
</evidence>
<organism evidence="2 3">
    <name type="scientific">Aulographum hederae CBS 113979</name>
    <dbReference type="NCBI Taxonomy" id="1176131"/>
    <lineage>
        <taxon>Eukaryota</taxon>
        <taxon>Fungi</taxon>
        <taxon>Dikarya</taxon>
        <taxon>Ascomycota</taxon>
        <taxon>Pezizomycotina</taxon>
        <taxon>Dothideomycetes</taxon>
        <taxon>Pleosporomycetidae</taxon>
        <taxon>Aulographales</taxon>
        <taxon>Aulographaceae</taxon>
    </lineage>
</organism>
<accession>A0A6G1HEY5</accession>
<keyword evidence="1" id="KW-0732">Signal</keyword>
<dbReference type="Proteomes" id="UP000800041">
    <property type="component" value="Unassembled WGS sequence"/>
</dbReference>
<feature type="signal peptide" evidence="1">
    <location>
        <begin position="1"/>
        <end position="17"/>
    </location>
</feature>
<evidence type="ECO:0000313" key="2">
    <source>
        <dbReference type="EMBL" id="KAF1991498.1"/>
    </source>
</evidence>